<reference evidence="9 10" key="1">
    <citation type="submission" date="2019-09" db="EMBL/GenBank/DDBJ databases">
        <title>Phylogeny of genus Pseudoclavibacter and closely related genus.</title>
        <authorList>
            <person name="Li Y."/>
        </authorList>
    </citation>
    <scope>NUCLEOTIDE SEQUENCE [LARGE SCALE GENOMIC DNA]</scope>
    <source>
        <strain evidence="9 10">EGI 60007</strain>
    </source>
</reference>
<keyword evidence="3" id="KW-1003">Cell membrane</keyword>
<dbReference type="Pfam" id="PF19300">
    <property type="entry name" value="BPD_transp_1_N"/>
    <property type="match status" value="1"/>
</dbReference>
<evidence type="ECO:0000256" key="4">
    <source>
        <dbReference type="ARBA" id="ARBA00022692"/>
    </source>
</evidence>
<comment type="subcellular location">
    <subcellularLocation>
        <location evidence="1 7">Cell membrane</location>
        <topology evidence="1 7">Multi-pass membrane protein</topology>
    </subcellularLocation>
</comment>
<dbReference type="CDD" id="cd06261">
    <property type="entry name" value="TM_PBP2"/>
    <property type="match status" value="1"/>
</dbReference>
<feature type="transmembrane region" description="Helical" evidence="7">
    <location>
        <begin position="97"/>
        <end position="122"/>
    </location>
</feature>
<evidence type="ECO:0000313" key="10">
    <source>
        <dbReference type="Proteomes" id="UP000431744"/>
    </source>
</evidence>
<dbReference type="PANTHER" id="PTHR43163">
    <property type="entry name" value="DIPEPTIDE TRANSPORT SYSTEM PERMEASE PROTEIN DPPB-RELATED"/>
    <property type="match status" value="1"/>
</dbReference>
<keyword evidence="2 7" id="KW-0813">Transport</keyword>
<dbReference type="GO" id="GO:0055085">
    <property type="term" value="P:transmembrane transport"/>
    <property type="evidence" value="ECO:0007669"/>
    <property type="project" value="InterPro"/>
</dbReference>
<evidence type="ECO:0000256" key="3">
    <source>
        <dbReference type="ARBA" id="ARBA00022475"/>
    </source>
</evidence>
<gene>
    <name evidence="9" type="ORF">F8O04_09375</name>
</gene>
<comment type="caution">
    <text evidence="9">The sequence shown here is derived from an EMBL/GenBank/DDBJ whole genome shotgun (WGS) entry which is preliminary data.</text>
</comment>
<comment type="similarity">
    <text evidence="7">Belongs to the binding-protein-dependent transport system permease family.</text>
</comment>
<keyword evidence="4 7" id="KW-0812">Transmembrane</keyword>
<evidence type="ECO:0000256" key="5">
    <source>
        <dbReference type="ARBA" id="ARBA00022989"/>
    </source>
</evidence>
<feature type="transmembrane region" description="Helical" evidence="7">
    <location>
        <begin position="280"/>
        <end position="306"/>
    </location>
</feature>
<evidence type="ECO:0000256" key="6">
    <source>
        <dbReference type="ARBA" id="ARBA00023136"/>
    </source>
</evidence>
<evidence type="ECO:0000256" key="7">
    <source>
        <dbReference type="RuleBase" id="RU363032"/>
    </source>
</evidence>
<dbReference type="GO" id="GO:0005886">
    <property type="term" value="C:plasma membrane"/>
    <property type="evidence" value="ECO:0007669"/>
    <property type="project" value="UniProtKB-SubCell"/>
</dbReference>
<dbReference type="Pfam" id="PF00528">
    <property type="entry name" value="BPD_transp_1"/>
    <property type="match status" value="1"/>
</dbReference>
<dbReference type="InterPro" id="IPR045621">
    <property type="entry name" value="BPD_transp_1_N"/>
</dbReference>
<name>A0A6H9WHD8_9MICO</name>
<feature type="domain" description="ABC transmembrane type-1" evidence="8">
    <location>
        <begin position="95"/>
        <end position="303"/>
    </location>
</feature>
<feature type="transmembrane region" description="Helical" evidence="7">
    <location>
        <begin position="12"/>
        <end position="31"/>
    </location>
</feature>
<keyword evidence="5 7" id="KW-1133">Transmembrane helix</keyword>
<accession>A0A6H9WHD8</accession>
<evidence type="ECO:0000256" key="1">
    <source>
        <dbReference type="ARBA" id="ARBA00004651"/>
    </source>
</evidence>
<dbReference type="SUPFAM" id="SSF161098">
    <property type="entry name" value="MetI-like"/>
    <property type="match status" value="1"/>
</dbReference>
<keyword evidence="10" id="KW-1185">Reference proteome</keyword>
<feature type="transmembrane region" description="Helical" evidence="7">
    <location>
        <begin position="239"/>
        <end position="260"/>
    </location>
</feature>
<dbReference type="InterPro" id="IPR035906">
    <property type="entry name" value="MetI-like_sf"/>
</dbReference>
<organism evidence="9 10">
    <name type="scientific">Pseudoclavibacter endophyticus</name>
    <dbReference type="NCBI Taxonomy" id="1778590"/>
    <lineage>
        <taxon>Bacteria</taxon>
        <taxon>Bacillati</taxon>
        <taxon>Actinomycetota</taxon>
        <taxon>Actinomycetes</taxon>
        <taxon>Micrococcales</taxon>
        <taxon>Microbacteriaceae</taxon>
        <taxon>Pseudoclavibacter</taxon>
    </lineage>
</organism>
<proteinExistence type="inferred from homology"/>
<dbReference type="InterPro" id="IPR000515">
    <property type="entry name" value="MetI-like"/>
</dbReference>
<sequence length="313" mass="32926">MVTFIARRIGAAVTLLLAVTFIAFMLLYPAAGNIAANILGENATQEQVALKNEQLGLDRPLLVQYGDWLAHAFTGDLGQSYFTSQPVWTTLAARLPITLSLVALVMILTGVLAFTLGTLAAVRRGWIDRTVQLLSTLGDALPHFIIGLFLVTVFALQLGWFPATGYTPLETSPGLWALGLTLPVVALTVGGVAGVVQQVRSATLGVLQNDYIRTLRSRGLSETRIVLTSVLRNASTNGLTSLAVQVVGILGGAVVIEQVFALPGLGSLAVESTSRTDLPVVIGVVLAAVVIVVTVNLLVDIAVAALNPKVRLS</sequence>
<dbReference type="OrthoDB" id="9778910at2"/>
<evidence type="ECO:0000256" key="2">
    <source>
        <dbReference type="ARBA" id="ARBA00022448"/>
    </source>
</evidence>
<dbReference type="Proteomes" id="UP000431744">
    <property type="component" value="Unassembled WGS sequence"/>
</dbReference>
<evidence type="ECO:0000313" key="9">
    <source>
        <dbReference type="EMBL" id="KAB1650369.1"/>
    </source>
</evidence>
<evidence type="ECO:0000259" key="8">
    <source>
        <dbReference type="PROSITE" id="PS50928"/>
    </source>
</evidence>
<feature type="transmembrane region" description="Helical" evidence="7">
    <location>
        <begin position="175"/>
        <end position="196"/>
    </location>
</feature>
<dbReference type="EMBL" id="WBJY01000001">
    <property type="protein sequence ID" value="KAB1650369.1"/>
    <property type="molecule type" value="Genomic_DNA"/>
</dbReference>
<feature type="transmembrane region" description="Helical" evidence="7">
    <location>
        <begin position="143"/>
        <end position="163"/>
    </location>
</feature>
<keyword evidence="6 7" id="KW-0472">Membrane</keyword>
<dbReference type="PROSITE" id="PS50928">
    <property type="entry name" value="ABC_TM1"/>
    <property type="match status" value="1"/>
</dbReference>
<protein>
    <submittedName>
        <fullName evidence="9">ABC transporter permease</fullName>
    </submittedName>
</protein>
<dbReference type="Gene3D" id="1.10.3720.10">
    <property type="entry name" value="MetI-like"/>
    <property type="match status" value="1"/>
</dbReference>
<dbReference type="PANTHER" id="PTHR43163:SF6">
    <property type="entry name" value="DIPEPTIDE TRANSPORT SYSTEM PERMEASE PROTEIN DPPB-RELATED"/>
    <property type="match status" value="1"/>
</dbReference>
<dbReference type="AlphaFoldDB" id="A0A6H9WHD8"/>
<dbReference type="RefSeq" id="WP_158028954.1">
    <property type="nucleotide sequence ID" value="NZ_BMHG01000001.1"/>
</dbReference>